<accession>A0A0D3KME3</accession>
<dbReference type="PROSITE" id="PS50920">
    <property type="entry name" value="SOLCAR"/>
    <property type="match status" value="3"/>
</dbReference>
<dbReference type="Pfam" id="PF00153">
    <property type="entry name" value="Mito_carr"/>
    <property type="match status" value="3"/>
</dbReference>
<dbReference type="HOGENOM" id="CLU_015166_3_3_1"/>
<dbReference type="GeneID" id="17282198"/>
<dbReference type="SUPFAM" id="SSF103506">
    <property type="entry name" value="Mitochondrial carrier"/>
    <property type="match status" value="1"/>
</dbReference>
<proteinExistence type="inferred from homology"/>
<dbReference type="RefSeq" id="XP_005789357.1">
    <property type="nucleotide sequence ID" value="XM_005789300.1"/>
</dbReference>
<dbReference type="InterPro" id="IPR018108">
    <property type="entry name" value="MCP_transmembrane"/>
</dbReference>
<comment type="subcellular location">
    <subcellularLocation>
        <location evidence="1">Membrane</location>
        <topology evidence="1">Multi-pass membrane protein</topology>
    </subcellularLocation>
</comment>
<dbReference type="InterPro" id="IPR023395">
    <property type="entry name" value="MCP_dom_sf"/>
</dbReference>
<evidence type="ECO:0000256" key="2">
    <source>
        <dbReference type="ARBA" id="ARBA00022692"/>
    </source>
</evidence>
<dbReference type="GO" id="GO:0016020">
    <property type="term" value="C:membrane"/>
    <property type="evidence" value="ECO:0007669"/>
    <property type="project" value="UniProtKB-SubCell"/>
</dbReference>
<dbReference type="AlphaFoldDB" id="A0A0D3KME3"/>
<evidence type="ECO:0008006" key="8">
    <source>
        <dbReference type="Google" id="ProtNLM"/>
    </source>
</evidence>
<feature type="repeat" description="Solcar" evidence="4">
    <location>
        <begin position="195"/>
        <end position="278"/>
    </location>
</feature>
<comment type="similarity">
    <text evidence="5">Belongs to the mitochondrial carrier (TC 2.A.29) family.</text>
</comment>
<keyword evidence="7" id="KW-1185">Reference proteome</keyword>
<dbReference type="KEGG" id="ehx:EMIHUDRAFT_62996"/>
<dbReference type="PaxDb" id="2903-EOD36928"/>
<name>A0A0D3KME3_EMIH1</name>
<evidence type="ECO:0000313" key="6">
    <source>
        <dbReference type="EnsemblProtists" id="EOD36928"/>
    </source>
</evidence>
<keyword evidence="3 4" id="KW-0472">Membrane</keyword>
<organism evidence="6 7">
    <name type="scientific">Emiliania huxleyi (strain CCMP1516)</name>
    <dbReference type="NCBI Taxonomy" id="280463"/>
    <lineage>
        <taxon>Eukaryota</taxon>
        <taxon>Haptista</taxon>
        <taxon>Haptophyta</taxon>
        <taxon>Prymnesiophyceae</taxon>
        <taxon>Isochrysidales</taxon>
        <taxon>Noelaerhabdaceae</taxon>
        <taxon>Emiliania</taxon>
    </lineage>
</organism>
<dbReference type="OMA" id="VSCVYYV"/>
<keyword evidence="2 4" id="KW-0812">Transmembrane</keyword>
<dbReference type="PANTHER" id="PTHR46080">
    <property type="entry name" value="MITOCHONDRIAL SUBSTRATE CARRIER FAMILY PROTEIN J"/>
    <property type="match status" value="1"/>
</dbReference>
<dbReference type="Proteomes" id="UP000013827">
    <property type="component" value="Unassembled WGS sequence"/>
</dbReference>
<dbReference type="eggNOG" id="KOG0765">
    <property type="taxonomic scope" value="Eukaryota"/>
</dbReference>
<dbReference type="PANTHER" id="PTHR46080:SF18">
    <property type="entry name" value="MITOCHONDRIAL SUBSTRATE CARRIER FAMILY PROTEIN J"/>
    <property type="match status" value="1"/>
</dbReference>
<reference evidence="7" key="1">
    <citation type="journal article" date="2013" name="Nature">
        <title>Pan genome of the phytoplankton Emiliania underpins its global distribution.</title>
        <authorList>
            <person name="Read B.A."/>
            <person name="Kegel J."/>
            <person name="Klute M.J."/>
            <person name="Kuo A."/>
            <person name="Lefebvre S.C."/>
            <person name="Maumus F."/>
            <person name="Mayer C."/>
            <person name="Miller J."/>
            <person name="Monier A."/>
            <person name="Salamov A."/>
            <person name="Young J."/>
            <person name="Aguilar M."/>
            <person name="Claverie J.M."/>
            <person name="Frickenhaus S."/>
            <person name="Gonzalez K."/>
            <person name="Herman E.K."/>
            <person name="Lin Y.C."/>
            <person name="Napier J."/>
            <person name="Ogata H."/>
            <person name="Sarno A.F."/>
            <person name="Shmutz J."/>
            <person name="Schroeder D."/>
            <person name="de Vargas C."/>
            <person name="Verret F."/>
            <person name="von Dassow P."/>
            <person name="Valentin K."/>
            <person name="Van de Peer Y."/>
            <person name="Wheeler G."/>
            <person name="Dacks J.B."/>
            <person name="Delwiche C.F."/>
            <person name="Dyhrman S.T."/>
            <person name="Glockner G."/>
            <person name="John U."/>
            <person name="Richards T."/>
            <person name="Worden A.Z."/>
            <person name="Zhang X."/>
            <person name="Grigoriev I.V."/>
            <person name="Allen A.E."/>
            <person name="Bidle K."/>
            <person name="Borodovsky M."/>
            <person name="Bowler C."/>
            <person name="Brownlee C."/>
            <person name="Cock J.M."/>
            <person name="Elias M."/>
            <person name="Gladyshev V.N."/>
            <person name="Groth M."/>
            <person name="Guda C."/>
            <person name="Hadaegh A."/>
            <person name="Iglesias-Rodriguez M.D."/>
            <person name="Jenkins J."/>
            <person name="Jones B.M."/>
            <person name="Lawson T."/>
            <person name="Leese F."/>
            <person name="Lindquist E."/>
            <person name="Lobanov A."/>
            <person name="Lomsadze A."/>
            <person name="Malik S.B."/>
            <person name="Marsh M.E."/>
            <person name="Mackinder L."/>
            <person name="Mock T."/>
            <person name="Mueller-Roeber B."/>
            <person name="Pagarete A."/>
            <person name="Parker M."/>
            <person name="Probert I."/>
            <person name="Quesneville H."/>
            <person name="Raines C."/>
            <person name="Rensing S.A."/>
            <person name="Riano-Pachon D.M."/>
            <person name="Richier S."/>
            <person name="Rokitta S."/>
            <person name="Shiraiwa Y."/>
            <person name="Soanes D.M."/>
            <person name="van der Giezen M."/>
            <person name="Wahlund T.M."/>
            <person name="Williams B."/>
            <person name="Wilson W."/>
            <person name="Wolfe G."/>
            <person name="Wurch L.L."/>
        </authorList>
    </citation>
    <scope>NUCLEOTIDE SEQUENCE</scope>
</reference>
<evidence type="ECO:0000256" key="3">
    <source>
        <dbReference type="ARBA" id="ARBA00023136"/>
    </source>
</evidence>
<feature type="repeat" description="Solcar" evidence="4">
    <location>
        <begin position="80"/>
        <end position="165"/>
    </location>
</feature>
<dbReference type="EnsemblProtists" id="EOD36928">
    <property type="protein sequence ID" value="EOD36928"/>
    <property type="gene ID" value="EMIHUDRAFT_62996"/>
</dbReference>
<evidence type="ECO:0000256" key="5">
    <source>
        <dbReference type="RuleBase" id="RU000488"/>
    </source>
</evidence>
<reference evidence="6" key="2">
    <citation type="submission" date="2024-10" db="UniProtKB">
        <authorList>
            <consortium name="EnsemblProtists"/>
        </authorList>
    </citation>
    <scope>IDENTIFICATION</scope>
</reference>
<sequence>MTHPYELIKTRQQAGAPRALAHRMSTGRYLVHLAESGGLRELYRGFGWSVLGGVPSEVVYYVGYTETKRALLGTAAGAASPSSVYLAAGAFADALSVLVSVPADVISQRLQLQGADARVGGLEIAASIVRQEGPLGLWRGTGATLAYYGPNSAVWWLTHEHAKGALAERLDGLSAGECAAGGAAGGAEGGAEGEPSSAVLAMSGALAGATSTVATNPLDLIKTRLQTSTRPTSVGPVLAAVWKEARWRGLYAGLVPRLFSAIPRSICTVLAYERAVEFCRK</sequence>
<feature type="repeat" description="Solcar" evidence="4">
    <location>
        <begin position="1"/>
        <end position="70"/>
    </location>
</feature>
<evidence type="ECO:0000256" key="1">
    <source>
        <dbReference type="ARBA" id="ARBA00004141"/>
    </source>
</evidence>
<protein>
    <recommendedName>
        <fullName evidence="8">Mitochondrial carrier protein</fullName>
    </recommendedName>
</protein>
<keyword evidence="5" id="KW-0813">Transport</keyword>
<evidence type="ECO:0000313" key="7">
    <source>
        <dbReference type="Proteomes" id="UP000013827"/>
    </source>
</evidence>
<dbReference type="Gene3D" id="1.50.40.10">
    <property type="entry name" value="Mitochondrial carrier domain"/>
    <property type="match status" value="1"/>
</dbReference>
<evidence type="ECO:0000256" key="4">
    <source>
        <dbReference type="PROSITE-ProRule" id="PRU00282"/>
    </source>
</evidence>